<feature type="active site" evidence="4">
    <location>
        <position position="331"/>
    </location>
</feature>
<accession>A0A089ZCF1</accession>
<dbReference type="Proteomes" id="UP000062768">
    <property type="component" value="Chromosome I"/>
</dbReference>
<reference evidence="7" key="1">
    <citation type="submission" date="2013-12" db="EMBL/GenBank/DDBJ databases">
        <title>The complete genome sequence of Methanobacterium sp. BRM9.</title>
        <authorList>
            <consortium name="Pastoral Greenhouse Gas Research Consortium"/>
            <person name="Kelly W.J."/>
            <person name="Leahy S.C."/>
            <person name="Perry R."/>
            <person name="Li D."/>
            <person name="Altermann E."/>
            <person name="Lambie S.C."/>
            <person name="Attwood G.T."/>
        </authorList>
    </citation>
    <scope>NUCLEOTIDE SEQUENCE [LARGE SCALE GENOMIC DNA]</scope>
    <source>
        <strain evidence="7">BRM9</strain>
    </source>
</reference>
<dbReference type="PANTHER" id="PTHR43668">
    <property type="entry name" value="ALLANTOINASE"/>
    <property type="match status" value="1"/>
</dbReference>
<feature type="binding site" evidence="4">
    <location>
        <position position="144"/>
    </location>
    <ligand>
        <name>Zn(2+)</name>
        <dbReference type="ChEBI" id="CHEBI:29105"/>
        <label>1</label>
    </ligand>
</feature>
<dbReference type="GO" id="GO:0044205">
    <property type="term" value="P:'de novo' UMP biosynthetic process"/>
    <property type="evidence" value="ECO:0007669"/>
    <property type="project" value="UniProtKB-UniRule"/>
</dbReference>
<organism evidence="7 9">
    <name type="scientific">Methanobacterium formicicum</name>
    <dbReference type="NCBI Taxonomy" id="2162"/>
    <lineage>
        <taxon>Archaea</taxon>
        <taxon>Methanobacteriati</taxon>
        <taxon>Methanobacteriota</taxon>
        <taxon>Methanomada group</taxon>
        <taxon>Methanobacteria</taxon>
        <taxon>Methanobacteriales</taxon>
        <taxon>Methanobacteriaceae</taxon>
        <taxon>Methanobacterium</taxon>
    </lineage>
</organism>
<dbReference type="CDD" id="cd01318">
    <property type="entry name" value="DHOase_IIb"/>
    <property type="match status" value="1"/>
</dbReference>
<dbReference type="EMBL" id="CP006933">
    <property type="protein sequence ID" value="AIS31727.1"/>
    <property type="molecule type" value="Genomic_DNA"/>
</dbReference>
<comment type="pathway">
    <text evidence="4">Pyrimidine metabolism; UMP biosynthesis via de novo pathway; (S)-dihydroorotate from bicarbonate: step 3/3.</text>
</comment>
<evidence type="ECO:0000256" key="1">
    <source>
        <dbReference type="ARBA" id="ARBA00022723"/>
    </source>
</evidence>
<feature type="binding site" evidence="4">
    <location>
        <position position="261"/>
    </location>
    <ligand>
        <name>Zn(2+)</name>
        <dbReference type="ChEBI" id="CHEBI:29105"/>
        <label>2</label>
    </ligand>
</feature>
<feature type="binding site" evidence="4">
    <location>
        <position position="60"/>
    </location>
    <ligand>
        <name>Zn(2+)</name>
        <dbReference type="ChEBI" id="CHEBI:29105"/>
        <label>1</label>
    </ligand>
</feature>
<protein>
    <recommendedName>
        <fullName evidence="4">Dihydroorotase</fullName>
        <shortName evidence="4">DHOase</shortName>
        <ecNumber evidence="4">3.5.2.3</ecNumber>
    </recommendedName>
</protein>
<feature type="region of interest" description="Disordered" evidence="5">
    <location>
        <begin position="167"/>
        <end position="190"/>
    </location>
</feature>
<dbReference type="Gene3D" id="3.20.20.140">
    <property type="entry name" value="Metal-dependent hydrolases"/>
    <property type="match status" value="1"/>
</dbReference>
<dbReference type="GO" id="GO:0004038">
    <property type="term" value="F:allantoinase activity"/>
    <property type="evidence" value="ECO:0007669"/>
    <property type="project" value="TreeGrafter"/>
</dbReference>
<dbReference type="GO" id="GO:0005737">
    <property type="term" value="C:cytoplasm"/>
    <property type="evidence" value="ECO:0007669"/>
    <property type="project" value="TreeGrafter"/>
</dbReference>
<dbReference type="GO" id="GO:0008270">
    <property type="term" value="F:zinc ion binding"/>
    <property type="evidence" value="ECO:0007669"/>
    <property type="project" value="UniProtKB-UniRule"/>
</dbReference>
<gene>
    <name evidence="4 7" type="primary">pyrC</name>
    <name evidence="7" type="ORF">BRM9_0910</name>
    <name evidence="8" type="ORF">MB9_1964</name>
</gene>
<dbReference type="GO" id="GO:0006145">
    <property type="term" value="P:purine nucleobase catabolic process"/>
    <property type="evidence" value="ECO:0007669"/>
    <property type="project" value="TreeGrafter"/>
</dbReference>
<evidence type="ECO:0000313" key="8">
    <source>
        <dbReference type="EMBL" id="CEL25591.1"/>
    </source>
</evidence>
<dbReference type="UniPathway" id="UPA00070">
    <property type="reaction ID" value="UER00117"/>
</dbReference>
<dbReference type="InterPro" id="IPR002195">
    <property type="entry name" value="Dihydroorotase_CS"/>
</dbReference>
<keyword evidence="3 4" id="KW-0665">Pyrimidine biosynthesis</keyword>
<feature type="modified residue" description="N6-carboxylysine" evidence="4">
    <location>
        <position position="144"/>
    </location>
</feature>
<feature type="binding site" evidence="4">
    <location>
        <position position="62"/>
    </location>
    <ligand>
        <name>Zn(2+)</name>
        <dbReference type="ChEBI" id="CHEBI:29105"/>
        <label>1</label>
    </ligand>
</feature>
<feature type="binding site" evidence="4">
    <location>
        <position position="144"/>
    </location>
    <ligand>
        <name>Zn(2+)</name>
        <dbReference type="ChEBI" id="CHEBI:29105"/>
        <label>2</label>
    </ligand>
</feature>
<dbReference type="AlphaFoldDB" id="A0A089ZCF1"/>
<dbReference type="PATRIC" id="fig|2162.10.peg.2042"/>
<dbReference type="InterPro" id="IPR011059">
    <property type="entry name" value="Metal-dep_hydrolase_composite"/>
</dbReference>
<feature type="binding site" evidence="4">
    <location>
        <position position="335"/>
    </location>
    <ligand>
        <name>substrate</name>
    </ligand>
</feature>
<feature type="binding site" evidence="4">
    <location>
        <position position="206"/>
    </location>
    <ligand>
        <name>Zn(2+)</name>
        <dbReference type="ChEBI" id="CHEBI:29105"/>
        <label>2</label>
    </ligand>
</feature>
<evidence type="ECO:0000256" key="3">
    <source>
        <dbReference type="ARBA" id="ARBA00022975"/>
    </source>
</evidence>
<dbReference type="EC" id="3.5.2.3" evidence="4"/>
<comment type="function">
    <text evidence="4">Catalyzes the reversible cyclization of carbamoyl aspartate to dihydroorotate.</text>
</comment>
<dbReference type="Gene3D" id="2.30.40.10">
    <property type="entry name" value="Urease, subunit C, domain 1"/>
    <property type="match status" value="1"/>
</dbReference>
<dbReference type="InterPro" id="IPR006680">
    <property type="entry name" value="Amidohydro-rel"/>
</dbReference>
<dbReference type="SUPFAM" id="SSF51556">
    <property type="entry name" value="Metallo-dependent hydrolases"/>
    <property type="match status" value="1"/>
</dbReference>
<evidence type="ECO:0000313" key="7">
    <source>
        <dbReference type="EMBL" id="AIS31727.1"/>
    </source>
</evidence>
<evidence type="ECO:0000256" key="2">
    <source>
        <dbReference type="ARBA" id="ARBA00022801"/>
    </source>
</evidence>
<reference evidence="8" key="2">
    <citation type="submission" date="2014-09" db="EMBL/GenBank/DDBJ databases">
        <authorList>
            <person name="Bishop-Lilly K.A."/>
            <person name="Broomall S.M."/>
            <person name="Chain P.S."/>
            <person name="Chertkov O."/>
            <person name="Coyne S.R."/>
            <person name="Daligault H.E."/>
            <person name="Davenport K.W."/>
            <person name="Erkkila T."/>
            <person name="Frey K.G."/>
            <person name="Gibbons H.S."/>
            <person name="Gu W."/>
            <person name="Jaissle J."/>
            <person name="Johnson S.L."/>
            <person name="Koroleva G.I."/>
            <person name="Ladner J.T."/>
            <person name="Lo C.-C."/>
            <person name="Minogue T.D."/>
            <person name="Munk C."/>
            <person name="Palacios G.F."/>
            <person name="Redden C.L."/>
            <person name="Rosenzweig C.N."/>
            <person name="Scholz M.B."/>
            <person name="Teshima H."/>
            <person name="Xu Y."/>
        </authorList>
    </citation>
    <scope>NUCLEOTIDE SEQUENCE</scope>
    <source>
        <strain evidence="8">Mb9</strain>
    </source>
</reference>
<dbReference type="InterPro" id="IPR004722">
    <property type="entry name" value="DHOase"/>
</dbReference>
<evidence type="ECO:0000313" key="9">
    <source>
        <dbReference type="Proteomes" id="UP000029661"/>
    </source>
</evidence>
<dbReference type="OrthoDB" id="50279at2157"/>
<feature type="binding site" evidence="4">
    <location>
        <position position="94"/>
    </location>
    <ligand>
        <name>substrate</name>
    </ligand>
</feature>
<dbReference type="InterPro" id="IPR032466">
    <property type="entry name" value="Metal_Hydrolase"/>
</dbReference>
<feature type="binding site" evidence="4">
    <location>
        <begin position="349"/>
        <end position="350"/>
    </location>
    <ligand>
        <name>substrate</name>
    </ligand>
</feature>
<dbReference type="KEGG" id="mfc:BRM9_0910"/>
<dbReference type="InterPro" id="IPR050138">
    <property type="entry name" value="DHOase/Allantoinase_Hydrolase"/>
</dbReference>
<dbReference type="RefSeq" id="WP_048084990.1">
    <property type="nucleotide sequence ID" value="NZ_CP006933.1"/>
</dbReference>
<dbReference type="SUPFAM" id="SSF51338">
    <property type="entry name" value="Composite domain of metallo-dependent hydrolases"/>
    <property type="match status" value="1"/>
</dbReference>
<comment type="similarity">
    <text evidence="4">Belongs to the metallo-dependent hydrolases superfamily. DHOase family. Class I DHOase subfamily.</text>
</comment>
<dbReference type="PANTHER" id="PTHR43668:SF2">
    <property type="entry name" value="ALLANTOINASE"/>
    <property type="match status" value="1"/>
</dbReference>
<dbReference type="EMBL" id="LN734822">
    <property type="protein sequence ID" value="CEL25591.1"/>
    <property type="molecule type" value="Genomic_DNA"/>
</dbReference>
<dbReference type="GeneID" id="26740197"/>
<feature type="binding site" evidence="4">
    <location>
        <position position="331"/>
    </location>
    <ligand>
        <name>Zn(2+)</name>
        <dbReference type="ChEBI" id="CHEBI:29105"/>
        <label>1</label>
    </ligand>
</feature>
<dbReference type="NCBIfam" id="TIGR00857">
    <property type="entry name" value="pyrC_multi"/>
    <property type="match status" value="1"/>
</dbReference>
<proteinExistence type="inferred from homology"/>
<dbReference type="HAMAP" id="MF_00220_A">
    <property type="entry name" value="PyrC_classI_A"/>
    <property type="match status" value="1"/>
</dbReference>
<dbReference type="STRING" id="2162.BRM9_0910"/>
<evidence type="ECO:0000256" key="4">
    <source>
        <dbReference type="HAMAP-Rule" id="MF_00220"/>
    </source>
</evidence>
<keyword evidence="10" id="KW-1185">Reference proteome</keyword>
<evidence type="ECO:0000256" key="5">
    <source>
        <dbReference type="SAM" id="MobiDB-lite"/>
    </source>
</evidence>
<feature type="domain" description="Amidohydrolase-related" evidence="6">
    <location>
        <begin position="51"/>
        <end position="447"/>
    </location>
</feature>
<dbReference type="PROSITE" id="PS00482">
    <property type="entry name" value="DIHYDROOROTASE_1"/>
    <property type="match status" value="1"/>
</dbReference>
<comment type="cofactor">
    <cofactor evidence="4">
        <name>Zn(2+)</name>
        <dbReference type="ChEBI" id="CHEBI:29105"/>
    </cofactor>
    <text evidence="4">Binds 2 Zn(2+) ions per subunit.</text>
</comment>
<dbReference type="Pfam" id="PF01979">
    <property type="entry name" value="Amidohydro_1"/>
    <property type="match status" value="1"/>
</dbReference>
<evidence type="ECO:0000313" key="10">
    <source>
        <dbReference type="Proteomes" id="UP000062768"/>
    </source>
</evidence>
<keyword evidence="1 4" id="KW-0479">Metal-binding</keyword>
<dbReference type="PROSITE" id="PS00483">
    <property type="entry name" value="DIHYDROOROTASE_2"/>
    <property type="match status" value="1"/>
</dbReference>
<feature type="binding site" evidence="4">
    <location>
        <begin position="62"/>
        <end position="64"/>
    </location>
    <ligand>
        <name>substrate</name>
    </ligand>
</feature>
<dbReference type="GO" id="GO:0004151">
    <property type="term" value="F:dihydroorotase activity"/>
    <property type="evidence" value="ECO:0007669"/>
    <property type="project" value="UniProtKB-UniRule"/>
</dbReference>
<dbReference type="Proteomes" id="UP000029661">
    <property type="component" value="Chromosome"/>
</dbReference>
<evidence type="ECO:0000259" key="6">
    <source>
        <dbReference type="Pfam" id="PF01979"/>
    </source>
</evidence>
<sequence length="469" mass="52141">MLDLCVTNCRLDKTDEKFSVGIQDGKIVSIKKSVPKLPSKPDEIIDVKGKLVLPGLIDAHVHFRDPGLTVKENFFTGSAAAATGGFTTILDMPNTLPPTNTPRAFREKMKIGGKRSLVDFGLHAGVDDLSKINALAQLRPASFKIFMDLADDDFLLEAFSKINGVHNNPLNGTSDHTQNGTQDHTRHGTQQHPLNEIQEHPLISLHAEDPERVLQCTEQMKKKGSDPQLYAWARPPQAEIEATRKALSLAGKFKQRIHFCHVSTKKSLKLIIHAKNSGINVTSEITPHHLFLDSGYLKGYGNLAKTNPPLRDDENRLNMNYLPQIDIIGTDHAPHTLEEKEKDLWNAPPGIPGLETILPLLLTQLNQGKINVEDIKRLLCENPAKIFRIPHKGFIAEGMDADLVVVDLEREGVVDPDNFQSKAKYSPFKGFKTKGMPVMTLVRGKLVMADGEIRENQGKFVYLDTAVEY</sequence>
<keyword evidence="2 4" id="KW-0378">Hydrolase</keyword>
<keyword evidence="4" id="KW-0862">Zinc</keyword>
<comment type="catalytic activity">
    <reaction evidence="4">
        <text>(S)-dihydroorotate + H2O = N-carbamoyl-L-aspartate + H(+)</text>
        <dbReference type="Rhea" id="RHEA:24296"/>
        <dbReference type="ChEBI" id="CHEBI:15377"/>
        <dbReference type="ChEBI" id="CHEBI:15378"/>
        <dbReference type="ChEBI" id="CHEBI:30864"/>
        <dbReference type="ChEBI" id="CHEBI:32814"/>
        <dbReference type="EC" id="3.5.2.3"/>
    </reaction>
</comment>
<name>A0A089ZCF1_METFO</name>